<dbReference type="Pfam" id="PF16690">
    <property type="entry name" value="MMACHC"/>
    <property type="match status" value="1"/>
</dbReference>
<dbReference type="CDD" id="cd12959">
    <property type="entry name" value="MMACHC-like"/>
    <property type="match status" value="1"/>
</dbReference>
<comment type="cofactor">
    <cofactor evidence="2">
        <name>FAD</name>
        <dbReference type="ChEBI" id="CHEBI:57692"/>
    </cofactor>
</comment>
<evidence type="ECO:0000256" key="4">
    <source>
        <dbReference type="ARBA" id="ARBA00007762"/>
    </source>
</evidence>
<keyword evidence="7" id="KW-0288">FMN</keyword>
<proteinExistence type="inferred from homology"/>
<evidence type="ECO:0000313" key="13">
    <source>
        <dbReference type="Proteomes" id="UP000494206"/>
    </source>
</evidence>
<evidence type="ECO:0000256" key="6">
    <source>
        <dbReference type="ARBA" id="ARBA00022630"/>
    </source>
</evidence>
<reference evidence="12 13" key="1">
    <citation type="submission" date="2020-04" db="EMBL/GenBank/DDBJ databases">
        <authorList>
            <person name="Laetsch R D."/>
            <person name="Stevens L."/>
            <person name="Kumar S."/>
            <person name="Blaxter L. M."/>
        </authorList>
    </citation>
    <scope>NUCLEOTIDE SEQUENCE [LARGE SCALE GENOMIC DNA]</scope>
</reference>
<dbReference type="GO" id="GO:0033787">
    <property type="term" value="F:cyanocobalamin reductase (cyanide-eliminating) (NADP+) activity"/>
    <property type="evidence" value="ECO:0007669"/>
    <property type="project" value="TreeGrafter"/>
</dbReference>
<dbReference type="Proteomes" id="UP000494206">
    <property type="component" value="Unassembled WGS sequence"/>
</dbReference>
<evidence type="ECO:0000256" key="3">
    <source>
        <dbReference type="ARBA" id="ARBA00004496"/>
    </source>
</evidence>
<evidence type="ECO:0000313" key="12">
    <source>
        <dbReference type="EMBL" id="CAB3404368.1"/>
    </source>
</evidence>
<keyword evidence="10" id="KW-0560">Oxidoreductase</keyword>
<evidence type="ECO:0000256" key="10">
    <source>
        <dbReference type="ARBA" id="ARBA00023002"/>
    </source>
</evidence>
<organism evidence="12 13">
    <name type="scientific">Caenorhabditis bovis</name>
    <dbReference type="NCBI Taxonomy" id="2654633"/>
    <lineage>
        <taxon>Eukaryota</taxon>
        <taxon>Metazoa</taxon>
        <taxon>Ecdysozoa</taxon>
        <taxon>Nematoda</taxon>
        <taxon>Chromadorea</taxon>
        <taxon>Rhabditida</taxon>
        <taxon>Rhabditina</taxon>
        <taxon>Rhabditomorpha</taxon>
        <taxon>Rhabditoidea</taxon>
        <taxon>Rhabditidae</taxon>
        <taxon>Peloderinae</taxon>
        <taxon>Caenorhabditis</taxon>
    </lineage>
</organism>
<comment type="cofactor">
    <cofactor evidence="1">
        <name>FMN</name>
        <dbReference type="ChEBI" id="CHEBI:58210"/>
    </cofactor>
</comment>
<comment type="subcellular location">
    <subcellularLocation>
        <location evidence="3">Cytoplasm</location>
    </subcellularLocation>
</comment>
<dbReference type="PANTHER" id="PTHR31457:SF2">
    <property type="entry name" value="CYANOCOBALAMIN REDUCTASE _ ALKYLCOBALAMIN DEALKYLASE"/>
    <property type="match status" value="1"/>
</dbReference>
<evidence type="ECO:0000256" key="8">
    <source>
        <dbReference type="ARBA" id="ARBA00022827"/>
    </source>
</evidence>
<evidence type="ECO:0000256" key="9">
    <source>
        <dbReference type="ARBA" id="ARBA00022857"/>
    </source>
</evidence>
<dbReference type="OrthoDB" id="409189at2759"/>
<evidence type="ECO:0000256" key="2">
    <source>
        <dbReference type="ARBA" id="ARBA00001974"/>
    </source>
</evidence>
<evidence type="ECO:0000256" key="11">
    <source>
        <dbReference type="ARBA" id="ARBA00031313"/>
    </source>
</evidence>
<keyword evidence="8" id="KW-0274">FAD</keyword>
<protein>
    <recommendedName>
        <fullName evidence="11">Cyanocobalamin reductase (cyanide-eliminating)</fullName>
    </recommendedName>
</protein>
<gene>
    <name evidence="12" type="ORF">CBOVIS_LOCUS6715</name>
</gene>
<dbReference type="AlphaFoldDB" id="A0A8S1F1P3"/>
<dbReference type="InterPro" id="IPR032037">
    <property type="entry name" value="MMACHC"/>
</dbReference>
<name>A0A8S1F1P3_9PELO</name>
<dbReference type="GO" id="GO:0005737">
    <property type="term" value="C:cytoplasm"/>
    <property type="evidence" value="ECO:0007669"/>
    <property type="project" value="UniProtKB-SubCell"/>
</dbReference>
<sequence length="277" mass="32409">MNHTDSLRHAFDIKKAVDAELSIHDGFESHIFKIGSYNQEVSHVFRLPYDGDAMALLILSTPNMFDVAFRKWIVEKTMEYGSFEALAENCSSPIQEFLNDRLQRCLDKISPIENDIVVMHDYSMTPQRRPLILMQTCGHVAGAAFYYQPRRFSKGQQWPPTTELDSDRKFIGLSLHPIYGGHFAFRTVLIFPNVHIPEYKEPETLRILTNIDEIRVALEKFNYNYKDSGFRDFGTPKYRYSETQVEYFGRPVADRWEVLRPWVEGAREIEEIQKNNR</sequence>
<dbReference type="PANTHER" id="PTHR31457">
    <property type="entry name" value="METHYLMALONIC ACIDURIA AND HOMOCYSTINURIA TYPE C PROTEIN"/>
    <property type="match status" value="1"/>
</dbReference>
<evidence type="ECO:0000256" key="5">
    <source>
        <dbReference type="ARBA" id="ARBA00022490"/>
    </source>
</evidence>
<evidence type="ECO:0000256" key="1">
    <source>
        <dbReference type="ARBA" id="ARBA00001917"/>
    </source>
</evidence>
<comment type="caution">
    <text evidence="12">The sequence shown here is derived from an EMBL/GenBank/DDBJ whole genome shotgun (WGS) entry which is preliminary data.</text>
</comment>
<accession>A0A8S1F1P3</accession>
<dbReference type="GO" id="GO:0032451">
    <property type="term" value="F:demethylase activity"/>
    <property type="evidence" value="ECO:0007669"/>
    <property type="project" value="TreeGrafter"/>
</dbReference>
<evidence type="ECO:0000256" key="7">
    <source>
        <dbReference type="ARBA" id="ARBA00022643"/>
    </source>
</evidence>
<dbReference type="EMBL" id="CADEPM010000004">
    <property type="protein sequence ID" value="CAB3404368.1"/>
    <property type="molecule type" value="Genomic_DNA"/>
</dbReference>
<keyword evidence="9" id="KW-0521">NADP</keyword>
<comment type="similarity">
    <text evidence="4">Belongs to the MMACHC family.</text>
</comment>
<keyword evidence="13" id="KW-1185">Reference proteome</keyword>
<dbReference type="GO" id="GO:0009235">
    <property type="term" value="P:cobalamin metabolic process"/>
    <property type="evidence" value="ECO:0007669"/>
    <property type="project" value="TreeGrafter"/>
</dbReference>
<keyword evidence="6" id="KW-0285">Flavoprotein</keyword>
<keyword evidence="5" id="KW-0963">Cytoplasm</keyword>
<dbReference type="GO" id="GO:0071949">
    <property type="term" value="F:FAD binding"/>
    <property type="evidence" value="ECO:0007669"/>
    <property type="project" value="TreeGrafter"/>
</dbReference>